<dbReference type="Gene3D" id="3.40.30.10">
    <property type="entry name" value="Glutaredoxin"/>
    <property type="match status" value="1"/>
</dbReference>
<dbReference type="Pfam" id="PF05768">
    <property type="entry name" value="Glrx-like"/>
    <property type="match status" value="1"/>
</dbReference>
<reference evidence="1 2" key="1">
    <citation type="submission" date="2018-12" db="EMBL/GenBank/DDBJ databases">
        <authorList>
            <consortium name="Pathogen Informatics"/>
        </authorList>
    </citation>
    <scope>NUCLEOTIDE SEQUENCE [LARGE SCALE GENOMIC DNA]</scope>
    <source>
        <strain evidence="1 2">NCTC10918</strain>
    </source>
</reference>
<protein>
    <submittedName>
        <fullName evidence="1">Glutaredoxin-like domain (DUF836)</fullName>
    </submittedName>
</protein>
<proteinExistence type="predicted"/>
<dbReference type="SUPFAM" id="SSF52833">
    <property type="entry name" value="Thioredoxin-like"/>
    <property type="match status" value="1"/>
</dbReference>
<evidence type="ECO:0000313" key="2">
    <source>
        <dbReference type="Proteomes" id="UP000270988"/>
    </source>
</evidence>
<gene>
    <name evidence="1" type="ORF">NCTC10918_01479</name>
</gene>
<dbReference type="InterPro" id="IPR008554">
    <property type="entry name" value="Glutaredoxin-like"/>
</dbReference>
<dbReference type="PANTHER" id="PTHR33558">
    <property type="entry name" value="GLUTAREDOXIN-LIKE PROTEIN C5ORF63 HOMOLOG"/>
    <property type="match status" value="1"/>
</dbReference>
<organism evidence="1 2">
    <name type="scientific">Rothia dentocariosa</name>
    <dbReference type="NCBI Taxonomy" id="2047"/>
    <lineage>
        <taxon>Bacteria</taxon>
        <taxon>Bacillati</taxon>
        <taxon>Actinomycetota</taxon>
        <taxon>Actinomycetes</taxon>
        <taxon>Micrococcales</taxon>
        <taxon>Micrococcaceae</taxon>
        <taxon>Rothia</taxon>
    </lineage>
</organism>
<evidence type="ECO:0000313" key="1">
    <source>
        <dbReference type="EMBL" id="VEJ30202.1"/>
    </source>
</evidence>
<dbReference type="InterPro" id="IPR036249">
    <property type="entry name" value="Thioredoxin-like_sf"/>
</dbReference>
<dbReference type="InterPro" id="IPR052565">
    <property type="entry name" value="Glutaredoxin-like_YDR286C"/>
</dbReference>
<name>A0A3S4Y4G9_9MICC</name>
<dbReference type="Proteomes" id="UP000270988">
    <property type="component" value="Chromosome"/>
</dbReference>
<dbReference type="PANTHER" id="PTHR33558:SF1">
    <property type="entry name" value="GLUTAREDOXIN-LIKE PROTEIN C5ORF63 HOMOLOG"/>
    <property type="match status" value="1"/>
</dbReference>
<dbReference type="STRING" id="762948.HMPREF0733_10433"/>
<accession>A0A3S4Y4G9</accession>
<dbReference type="AlphaFoldDB" id="A0A3S4Y4G9"/>
<sequence>MQTWAHKIARQNLKKLHGYTLGTMPEPVIELLTRPGCHLCEDARLTVSEICAEYGLDYTELNITDNPDLLKRHETEIPVLRIDGEAKDFWRINPKRMRKILDKKLAR</sequence>
<dbReference type="EMBL" id="LR134521">
    <property type="protein sequence ID" value="VEJ30202.1"/>
    <property type="molecule type" value="Genomic_DNA"/>
</dbReference>